<organism evidence="7 8">
    <name type="scientific">Ceutorhynchus assimilis</name>
    <name type="common">cabbage seed weevil</name>
    <dbReference type="NCBI Taxonomy" id="467358"/>
    <lineage>
        <taxon>Eukaryota</taxon>
        <taxon>Metazoa</taxon>
        <taxon>Ecdysozoa</taxon>
        <taxon>Arthropoda</taxon>
        <taxon>Hexapoda</taxon>
        <taxon>Insecta</taxon>
        <taxon>Pterygota</taxon>
        <taxon>Neoptera</taxon>
        <taxon>Endopterygota</taxon>
        <taxon>Coleoptera</taxon>
        <taxon>Polyphaga</taxon>
        <taxon>Cucujiformia</taxon>
        <taxon>Curculionidae</taxon>
        <taxon>Ceutorhynchinae</taxon>
        <taxon>Ceutorhynchus</taxon>
    </lineage>
</organism>
<feature type="transmembrane region" description="Helical" evidence="6">
    <location>
        <begin position="256"/>
        <end position="276"/>
    </location>
</feature>
<dbReference type="Proteomes" id="UP001152799">
    <property type="component" value="Chromosome 8"/>
</dbReference>
<dbReference type="InterPro" id="IPR001898">
    <property type="entry name" value="SLC13A/DASS"/>
</dbReference>
<evidence type="ECO:0000256" key="1">
    <source>
        <dbReference type="ARBA" id="ARBA00004141"/>
    </source>
</evidence>
<accession>A0A9N9MYB2</accession>
<dbReference type="OrthoDB" id="6493944at2759"/>
<evidence type="ECO:0000256" key="4">
    <source>
        <dbReference type="ARBA" id="ARBA00022989"/>
    </source>
</evidence>
<evidence type="ECO:0000256" key="3">
    <source>
        <dbReference type="ARBA" id="ARBA00022692"/>
    </source>
</evidence>
<evidence type="ECO:0008006" key="9">
    <source>
        <dbReference type="Google" id="ProtNLM"/>
    </source>
</evidence>
<reference evidence="7" key="1">
    <citation type="submission" date="2022-01" db="EMBL/GenBank/DDBJ databases">
        <authorList>
            <person name="King R."/>
        </authorList>
    </citation>
    <scope>NUCLEOTIDE SEQUENCE</scope>
</reference>
<evidence type="ECO:0000256" key="6">
    <source>
        <dbReference type="SAM" id="Phobius"/>
    </source>
</evidence>
<feature type="transmembrane region" description="Helical" evidence="6">
    <location>
        <begin position="40"/>
        <end position="69"/>
    </location>
</feature>
<comment type="similarity">
    <text evidence="2">Belongs to the SLC13A/DASS transporter (TC 2.A.47) family. NADC subfamily.</text>
</comment>
<keyword evidence="5 6" id="KW-0472">Membrane</keyword>
<feature type="transmembrane region" description="Helical" evidence="6">
    <location>
        <begin position="479"/>
        <end position="501"/>
    </location>
</feature>
<dbReference type="Pfam" id="PF00939">
    <property type="entry name" value="Na_sulph_symp"/>
    <property type="match status" value="1"/>
</dbReference>
<dbReference type="GO" id="GO:0015137">
    <property type="term" value="F:citrate transmembrane transporter activity"/>
    <property type="evidence" value="ECO:0007669"/>
    <property type="project" value="TreeGrafter"/>
</dbReference>
<dbReference type="EMBL" id="OU892284">
    <property type="protein sequence ID" value="CAG9772750.1"/>
    <property type="molecule type" value="Genomic_DNA"/>
</dbReference>
<feature type="transmembrane region" description="Helical" evidence="6">
    <location>
        <begin position="522"/>
        <end position="546"/>
    </location>
</feature>
<evidence type="ECO:0000256" key="2">
    <source>
        <dbReference type="ARBA" id="ARBA00006772"/>
    </source>
</evidence>
<dbReference type="GO" id="GO:0005886">
    <property type="term" value="C:plasma membrane"/>
    <property type="evidence" value="ECO:0007669"/>
    <property type="project" value="TreeGrafter"/>
</dbReference>
<evidence type="ECO:0000313" key="7">
    <source>
        <dbReference type="EMBL" id="CAG9772750.1"/>
    </source>
</evidence>
<name>A0A9N9MYB2_9CUCU</name>
<feature type="transmembrane region" description="Helical" evidence="6">
    <location>
        <begin position="439"/>
        <end position="467"/>
    </location>
</feature>
<sequence length="556" mass="61866">MACKLIWTNWKMYWKTIFVIVYPLVLLPVFLLSNTSAYRCLYIVLIMAGYWVCEALPLAITALIPMVLFPLMGVLDSDKTSICYFKETNMMFVGGLIIAVAVEHCNLHRRMALHVIKIVGCSPRKLNIGLATVTMMVSMWISNTAATAMMIPIVEATLMELEAQGVGKMWEPLPEEDAEAAPKTAEAKEEEWQKQRKPTNATMCYFMSTAYAACIGGNGCIIGSGTNLTLKGIYESRFQDSPGVGFVEWLFLNVPMMLIMLYLSILWLQVWFMGLFRPKSEDAKSINLGREGELAAKQVIHNKLVEMGPMTFHEKAVGFCFILVVLLWFFRKPQLIPGWAEMITDHKVKDATAAMIVVFILFIIPSKPEFIYMFSKNEEKRPKKASEGLITWKIIQQRIPWGLVFLLGGGFAVADASKASGMSKLLGDTLVKVTELPKIYVMMVTCTFAAFITQFTGSNVAVANVILPVLSEMAVTAKIHPMFLMMPATLSCSFSYCLPVSTPPMAITADACNMSSSKMFKCGTGVVIISLATLFAVFPFLGPLIWNLEEFPDWAA</sequence>
<evidence type="ECO:0000256" key="5">
    <source>
        <dbReference type="ARBA" id="ARBA00023136"/>
    </source>
</evidence>
<keyword evidence="4 6" id="KW-1133">Transmembrane helix</keyword>
<keyword evidence="8" id="KW-1185">Reference proteome</keyword>
<protein>
    <recommendedName>
        <fullName evidence="9">Solute carrier family 13 member 2</fullName>
    </recommendedName>
</protein>
<dbReference type="PANTHER" id="PTHR10283:SF82">
    <property type="entry name" value="SOLUTE CARRIER FAMILY 13 MEMBER 2"/>
    <property type="match status" value="1"/>
</dbReference>
<feature type="transmembrane region" description="Helical" evidence="6">
    <location>
        <begin position="351"/>
        <end position="374"/>
    </location>
</feature>
<feature type="transmembrane region" description="Helical" evidence="6">
    <location>
        <begin position="12"/>
        <end position="33"/>
    </location>
</feature>
<comment type="subcellular location">
    <subcellularLocation>
        <location evidence="1">Membrane</location>
        <topology evidence="1">Multi-pass membrane protein</topology>
    </subcellularLocation>
</comment>
<gene>
    <name evidence="7" type="ORF">CEUTPL_LOCUS13155</name>
</gene>
<proteinExistence type="inferred from homology"/>
<dbReference type="GO" id="GO:0015141">
    <property type="term" value="F:succinate transmembrane transporter activity"/>
    <property type="evidence" value="ECO:0007669"/>
    <property type="project" value="TreeGrafter"/>
</dbReference>
<feature type="transmembrane region" description="Helical" evidence="6">
    <location>
        <begin position="89"/>
        <end position="107"/>
    </location>
</feature>
<feature type="transmembrane region" description="Helical" evidence="6">
    <location>
        <begin position="312"/>
        <end position="331"/>
    </location>
</feature>
<evidence type="ECO:0000313" key="8">
    <source>
        <dbReference type="Proteomes" id="UP001152799"/>
    </source>
</evidence>
<dbReference type="AlphaFoldDB" id="A0A9N9MYB2"/>
<keyword evidence="3 6" id="KW-0812">Transmembrane</keyword>
<dbReference type="PANTHER" id="PTHR10283">
    <property type="entry name" value="SOLUTE CARRIER FAMILY 13 MEMBER"/>
    <property type="match status" value="1"/>
</dbReference>